<evidence type="ECO:0000256" key="10">
    <source>
        <dbReference type="ARBA" id="ARBA00023027"/>
    </source>
</evidence>
<feature type="binding site" evidence="13">
    <location>
        <position position="255"/>
    </location>
    <ligand>
        <name>NAD(+)</name>
        <dbReference type="ChEBI" id="CHEBI:57540"/>
    </ligand>
</feature>
<dbReference type="InterPro" id="IPR001093">
    <property type="entry name" value="IMP_DH_GMPRt"/>
</dbReference>
<feature type="active site" description="Thioimidate intermediate" evidence="13 14">
    <location>
        <position position="311"/>
    </location>
</feature>
<comment type="cofactor">
    <cofactor evidence="1 13">
        <name>K(+)</name>
        <dbReference type="ChEBI" id="CHEBI:29103"/>
    </cofactor>
</comment>
<dbReference type="GO" id="GO:0003938">
    <property type="term" value="F:IMP dehydrogenase activity"/>
    <property type="evidence" value="ECO:0007669"/>
    <property type="project" value="UniProtKB-UniRule"/>
</dbReference>
<keyword evidence="23" id="KW-1185">Reference proteome</keyword>
<dbReference type="PROSITE" id="PS51371">
    <property type="entry name" value="CBS"/>
    <property type="match status" value="2"/>
</dbReference>
<dbReference type="Proteomes" id="UP000243342">
    <property type="component" value="Unassembled WGS sequence"/>
</dbReference>
<feature type="binding site" evidence="13 15">
    <location>
        <begin position="367"/>
        <end position="368"/>
    </location>
    <ligand>
        <name>IMP</name>
        <dbReference type="ChEBI" id="CHEBI:58053"/>
    </ligand>
</feature>
<keyword evidence="7 13" id="KW-0658">Purine biosynthesis</keyword>
<evidence type="ECO:0000256" key="1">
    <source>
        <dbReference type="ARBA" id="ARBA00001958"/>
    </source>
</evidence>
<evidence type="ECO:0000256" key="16">
    <source>
        <dbReference type="PIRSR" id="PIRSR000130-3"/>
    </source>
</evidence>
<dbReference type="CDD" id="cd04601">
    <property type="entry name" value="CBS_pair_IMPDH"/>
    <property type="match status" value="1"/>
</dbReference>
<dbReference type="CDD" id="cd00381">
    <property type="entry name" value="IMPDH"/>
    <property type="match status" value="1"/>
</dbReference>
<evidence type="ECO:0000256" key="6">
    <source>
        <dbReference type="ARBA" id="ARBA00022749"/>
    </source>
</evidence>
<evidence type="ECO:0000256" key="18">
    <source>
        <dbReference type="PROSITE-ProRule" id="PRU00703"/>
    </source>
</evidence>
<dbReference type="NCBIfam" id="TIGR01302">
    <property type="entry name" value="IMP_dehydrog"/>
    <property type="match status" value="1"/>
</dbReference>
<feature type="binding site" description="in other chain" evidence="13 17">
    <location>
        <position position="308"/>
    </location>
    <ligand>
        <name>K(+)</name>
        <dbReference type="ChEBI" id="CHEBI:29103"/>
        <note>ligand shared between two tetrameric partners</note>
    </ligand>
</feature>
<evidence type="ECO:0000256" key="4">
    <source>
        <dbReference type="ARBA" id="ARBA00022723"/>
    </source>
</evidence>
<dbReference type="InterPro" id="IPR005990">
    <property type="entry name" value="IMP_DH"/>
</dbReference>
<dbReference type="InterPro" id="IPR015875">
    <property type="entry name" value="IMP_DH/GMP_Rdtase_CS"/>
</dbReference>
<evidence type="ECO:0000256" key="5">
    <source>
        <dbReference type="ARBA" id="ARBA00022737"/>
    </source>
</evidence>
<feature type="binding site" evidence="13">
    <location>
        <position position="483"/>
    </location>
    <ligand>
        <name>K(+)</name>
        <dbReference type="ChEBI" id="CHEBI:29103"/>
        <note>ligand shared between two tetrameric partners</note>
    </ligand>
</feature>
<dbReference type="SMART" id="SM00116">
    <property type="entry name" value="CBS"/>
    <property type="match status" value="2"/>
</dbReference>
<dbReference type="PANTHER" id="PTHR11911">
    <property type="entry name" value="INOSINE-5-MONOPHOSPHATE DEHYDROGENASE RELATED"/>
    <property type="match status" value="1"/>
</dbReference>
<keyword evidence="10 13" id="KW-0520">NAD</keyword>
<evidence type="ECO:0000256" key="12">
    <source>
        <dbReference type="ARBA" id="ARBA00048028"/>
    </source>
</evidence>
<dbReference type="PIRSF" id="PIRSF000130">
    <property type="entry name" value="IMPDH"/>
    <property type="match status" value="1"/>
</dbReference>
<feature type="binding site" evidence="13 15">
    <location>
        <begin position="344"/>
        <end position="346"/>
    </location>
    <ligand>
        <name>IMP</name>
        <dbReference type="ChEBI" id="CHEBI:58053"/>
    </ligand>
</feature>
<keyword evidence="11 18" id="KW-0129">CBS domain</keyword>
<comment type="subunit">
    <text evidence="3 13">Homotetramer.</text>
</comment>
<dbReference type="FunFam" id="3.20.20.70:FF:000003">
    <property type="entry name" value="GMP reductase"/>
    <property type="match status" value="1"/>
</dbReference>
<proteinExistence type="inferred from homology"/>
<dbReference type="SMART" id="SM01240">
    <property type="entry name" value="IMPDH"/>
    <property type="match status" value="1"/>
</dbReference>
<dbReference type="Pfam" id="PF00478">
    <property type="entry name" value="IMPDH"/>
    <property type="match status" value="1"/>
</dbReference>
<dbReference type="Gene3D" id="3.20.20.70">
    <property type="entry name" value="Aldolase class I"/>
    <property type="match status" value="1"/>
</dbReference>
<gene>
    <name evidence="13" type="primary">guaB</name>
    <name evidence="22" type="ORF">BIV57_01840</name>
</gene>
<keyword evidence="8 13" id="KW-0630">Potassium</keyword>
<reference evidence="22 23" key="1">
    <citation type="submission" date="2016-10" db="EMBL/GenBank/DDBJ databases">
        <title>Genome sequence of Streptomyces gilvigriseus MUSC 26.</title>
        <authorList>
            <person name="Lee L.-H."/>
            <person name="Ser H.-L."/>
        </authorList>
    </citation>
    <scope>NUCLEOTIDE SEQUENCE [LARGE SCALE GENOMIC DNA]</scope>
    <source>
        <strain evidence="22 23">MUSC 26</strain>
    </source>
</reference>
<keyword evidence="4 13" id="KW-0479">Metal-binding</keyword>
<dbReference type="PROSITE" id="PS00487">
    <property type="entry name" value="IMP_DH_GMP_RED"/>
    <property type="match status" value="1"/>
</dbReference>
<evidence type="ECO:0000256" key="8">
    <source>
        <dbReference type="ARBA" id="ARBA00022958"/>
    </source>
</evidence>
<comment type="activity regulation">
    <text evidence="13">Mycophenolic acid (MPA) is a non-competitive inhibitor that prevents formation of the closed enzyme conformation by binding to the same site as the amobile flap. In contrast, mizoribine monophosphate (MZP) is a competitive inhibitor that induces the closed conformation. MPA is a potent inhibitor of mammalian IMPDHs but a poor inhibitor of the bacterial enzymes. MZP is a more potent inhibitor of bacterial IMPDH.</text>
</comment>
<dbReference type="AlphaFoldDB" id="A0A1J7CCI9"/>
<dbReference type="UniPathway" id="UPA00601">
    <property type="reaction ID" value="UER00295"/>
</dbReference>
<dbReference type="SUPFAM" id="SSF51412">
    <property type="entry name" value="Inosine monophosphate dehydrogenase (IMPDH)"/>
    <property type="match status" value="1"/>
</dbReference>
<dbReference type="SUPFAM" id="SSF54631">
    <property type="entry name" value="CBS-domain pair"/>
    <property type="match status" value="1"/>
</dbReference>
<feature type="binding site" evidence="13">
    <location>
        <position position="484"/>
    </location>
    <ligand>
        <name>K(+)</name>
        <dbReference type="ChEBI" id="CHEBI:29103"/>
        <note>ligand shared between two tetrameric partners</note>
    </ligand>
</feature>
<feature type="domain" description="CBS" evidence="21">
    <location>
        <begin position="161"/>
        <end position="218"/>
    </location>
</feature>
<name>A0A1J7CCI9_9ACTN</name>
<dbReference type="OrthoDB" id="9805398at2"/>
<evidence type="ECO:0000256" key="14">
    <source>
        <dbReference type="PIRSR" id="PIRSR000130-1"/>
    </source>
</evidence>
<keyword evidence="6 13" id="KW-0332">GMP biosynthesis</keyword>
<dbReference type="Pfam" id="PF00571">
    <property type="entry name" value="CBS"/>
    <property type="match status" value="2"/>
</dbReference>
<dbReference type="GO" id="GO:0046872">
    <property type="term" value="F:metal ion binding"/>
    <property type="evidence" value="ECO:0007669"/>
    <property type="project" value="UniProtKB-UniRule"/>
</dbReference>
<accession>A0A1J7CCI9</accession>
<dbReference type="RefSeq" id="WP_071654827.1">
    <property type="nucleotide sequence ID" value="NZ_MLCF01000004.1"/>
</dbReference>
<comment type="caution">
    <text evidence="13">Lacks conserved residue(s) required for the propagation of feature annotation.</text>
</comment>
<dbReference type="STRING" id="1428644.BIV57_01840"/>
<feature type="binding site" evidence="13 15">
    <location>
        <position position="309"/>
    </location>
    <ligand>
        <name>IMP</name>
        <dbReference type="ChEBI" id="CHEBI:58053"/>
    </ligand>
</feature>
<evidence type="ECO:0000256" key="20">
    <source>
        <dbReference type="RuleBase" id="RU003928"/>
    </source>
</evidence>
<feature type="binding site" evidence="13 16">
    <location>
        <begin position="304"/>
        <end position="306"/>
    </location>
    <ligand>
        <name>NAD(+)</name>
        <dbReference type="ChEBI" id="CHEBI:57540"/>
    </ligand>
</feature>
<dbReference type="InterPro" id="IPR013785">
    <property type="entry name" value="Aldolase_TIM"/>
</dbReference>
<evidence type="ECO:0000313" key="23">
    <source>
        <dbReference type="Proteomes" id="UP000243342"/>
    </source>
</evidence>
<feature type="binding site" description="in other chain" evidence="13 17">
    <location>
        <position position="306"/>
    </location>
    <ligand>
        <name>K(+)</name>
        <dbReference type="ChEBI" id="CHEBI:29103"/>
        <note>ligand shared between two tetrameric partners</note>
    </ligand>
</feature>
<feature type="binding site" evidence="13 15">
    <location>
        <position position="428"/>
    </location>
    <ligand>
        <name>IMP</name>
        <dbReference type="ChEBI" id="CHEBI:58053"/>
    </ligand>
</feature>
<evidence type="ECO:0000256" key="3">
    <source>
        <dbReference type="ARBA" id="ARBA00011881"/>
    </source>
</evidence>
<comment type="pathway">
    <text evidence="13 20">Purine metabolism; XMP biosynthesis via de novo pathway; XMP from IMP: step 1/1.</text>
</comment>
<evidence type="ECO:0000256" key="15">
    <source>
        <dbReference type="PIRSR" id="PIRSR000130-2"/>
    </source>
</evidence>
<comment type="function">
    <text evidence="13">Catalyzes the conversion of inosine 5'-phosphate (IMP) to xanthosine 5'-phosphate (XMP), the first committed and rate-limiting step in the de novo synthesis of guanine nucleotides, and therefore plays an important role in the regulation of cell growth.</text>
</comment>
<feature type="binding site" description="in other chain" evidence="13 17">
    <location>
        <position position="311"/>
    </location>
    <ligand>
        <name>K(+)</name>
        <dbReference type="ChEBI" id="CHEBI:29103"/>
        <note>ligand shared between two tetrameric partners</note>
    </ligand>
</feature>
<dbReference type="GO" id="GO:0006177">
    <property type="term" value="P:GMP biosynthetic process"/>
    <property type="evidence" value="ECO:0007669"/>
    <property type="project" value="UniProtKB-UniRule"/>
</dbReference>
<comment type="similarity">
    <text evidence="2 13 19">Belongs to the IMPDH/GMPR family.</text>
</comment>
<evidence type="ECO:0000256" key="11">
    <source>
        <dbReference type="ARBA" id="ARBA00023122"/>
    </source>
</evidence>
<sequence>MSVAPSGVPEKFSTLGLTYDDVLLLPGASEVLPNAVDTRSRVSRNVSVNIPLLSAAMDKVTEARMAIAMARQGGVGVLHRNLSIEDQANQVDLVKRSESGMVTDPITVHPEATLAEADALCAKFRISGVPVTDPNGKLLGIVTNRDMAFETDRTRRVSEVMTPMPLVTGEVGISGTEAMARLRKHKIEKLPLVDPDGKLRGLITVKDFVKAGQYPNAAKDAEGRLLVGAAIGVGGEQLERAQALVAAGVDFLIVDTSHGHNSGVLEMISKVKGNVPVDVIGGNVATRDGAQAMIDSGADAVKVGVGPGSICTTRVVAGVGVPQVTAIYEAALAARAAGVPLIGDGGLQYSGDIGKALAAGADTVMLGSLLAGCEESPGELLFINGKQYKSYRGMGSLGAMQSRGGSKSFSKDRYFQAEVATDDKLVPEGIEGQVAYRGPLSAVIHQLIGGLRQTMGYVGAQAVSEMESKGRFVRITAAGLKESHPHDIQMTVEAPNYHG</sequence>
<evidence type="ECO:0000259" key="21">
    <source>
        <dbReference type="PROSITE" id="PS51371"/>
    </source>
</evidence>
<dbReference type="PANTHER" id="PTHR11911:SF111">
    <property type="entry name" value="INOSINE-5'-MONOPHOSPHATE DEHYDROGENASE"/>
    <property type="match status" value="1"/>
</dbReference>
<evidence type="ECO:0000256" key="19">
    <source>
        <dbReference type="RuleBase" id="RU003927"/>
    </source>
</evidence>
<dbReference type="HAMAP" id="MF_01964">
    <property type="entry name" value="IMPDH"/>
    <property type="match status" value="1"/>
</dbReference>
<dbReference type="EMBL" id="MLCF01000004">
    <property type="protein sequence ID" value="OIV39252.1"/>
    <property type="molecule type" value="Genomic_DNA"/>
</dbReference>
<protein>
    <recommendedName>
        <fullName evidence="13 20">Inosine-5'-monophosphate dehydrogenase</fullName>
        <shortName evidence="13">IMP dehydrogenase</shortName>
        <shortName evidence="13">IMPD</shortName>
        <shortName evidence="13">IMPDH</shortName>
        <ecNumber evidence="13 20">1.1.1.205</ecNumber>
    </recommendedName>
</protein>
<evidence type="ECO:0000313" key="22">
    <source>
        <dbReference type="EMBL" id="OIV39252.1"/>
    </source>
</evidence>
<feature type="binding site" evidence="13">
    <location>
        <position position="482"/>
    </location>
    <ligand>
        <name>K(+)</name>
        <dbReference type="ChEBI" id="CHEBI:29103"/>
        <note>ligand shared between two tetrameric partners</note>
    </ligand>
</feature>
<dbReference type="GO" id="GO:0000166">
    <property type="term" value="F:nucleotide binding"/>
    <property type="evidence" value="ECO:0007669"/>
    <property type="project" value="UniProtKB-UniRule"/>
</dbReference>
<keyword evidence="5" id="KW-0677">Repeat</keyword>
<evidence type="ECO:0000256" key="2">
    <source>
        <dbReference type="ARBA" id="ARBA00005502"/>
    </source>
</evidence>
<dbReference type="InterPro" id="IPR000644">
    <property type="entry name" value="CBS_dom"/>
</dbReference>
<feature type="active site" description="Proton acceptor" evidence="13 14">
    <location>
        <position position="413"/>
    </location>
</feature>
<feature type="binding site" evidence="16">
    <location>
        <begin position="255"/>
        <end position="257"/>
    </location>
    <ligand>
        <name>NAD(+)</name>
        <dbReference type="ChEBI" id="CHEBI:57540"/>
    </ligand>
</feature>
<comment type="caution">
    <text evidence="22">The sequence shown here is derived from an EMBL/GenBank/DDBJ whole genome shotgun (WGS) entry which is preliminary data.</text>
</comment>
<keyword evidence="9 13" id="KW-0560">Oxidoreductase</keyword>
<dbReference type="InterPro" id="IPR046342">
    <property type="entry name" value="CBS_dom_sf"/>
</dbReference>
<organism evidence="22 23">
    <name type="scientific">Mangrovactinospora gilvigrisea</name>
    <dbReference type="NCBI Taxonomy" id="1428644"/>
    <lineage>
        <taxon>Bacteria</taxon>
        <taxon>Bacillati</taxon>
        <taxon>Actinomycetota</taxon>
        <taxon>Actinomycetes</taxon>
        <taxon>Kitasatosporales</taxon>
        <taxon>Streptomycetaceae</taxon>
        <taxon>Mangrovactinospora</taxon>
    </lineage>
</organism>
<evidence type="ECO:0000256" key="9">
    <source>
        <dbReference type="ARBA" id="ARBA00023002"/>
    </source>
</evidence>
<evidence type="ECO:0000256" key="17">
    <source>
        <dbReference type="PIRSR" id="PIRSR000130-4"/>
    </source>
</evidence>
<comment type="catalytic activity">
    <reaction evidence="12 13 20">
        <text>IMP + NAD(+) + H2O = XMP + NADH + H(+)</text>
        <dbReference type="Rhea" id="RHEA:11708"/>
        <dbReference type="ChEBI" id="CHEBI:15377"/>
        <dbReference type="ChEBI" id="CHEBI:15378"/>
        <dbReference type="ChEBI" id="CHEBI:57464"/>
        <dbReference type="ChEBI" id="CHEBI:57540"/>
        <dbReference type="ChEBI" id="CHEBI:57945"/>
        <dbReference type="ChEBI" id="CHEBI:58053"/>
        <dbReference type="EC" id="1.1.1.205"/>
    </reaction>
</comment>
<evidence type="ECO:0000256" key="13">
    <source>
        <dbReference type="HAMAP-Rule" id="MF_01964"/>
    </source>
</evidence>
<feature type="binding site" evidence="13 15">
    <location>
        <begin position="391"/>
        <end position="395"/>
    </location>
    <ligand>
        <name>IMP</name>
        <dbReference type="ChEBI" id="CHEBI:58053"/>
    </ligand>
</feature>
<dbReference type="GO" id="GO:0006183">
    <property type="term" value="P:GTP biosynthetic process"/>
    <property type="evidence" value="ECO:0007669"/>
    <property type="project" value="TreeGrafter"/>
</dbReference>
<dbReference type="EC" id="1.1.1.205" evidence="13 20"/>
<feature type="domain" description="CBS" evidence="21">
    <location>
        <begin position="101"/>
        <end position="157"/>
    </location>
</feature>
<evidence type="ECO:0000256" key="7">
    <source>
        <dbReference type="ARBA" id="ARBA00022755"/>
    </source>
</evidence>